<protein>
    <recommendedName>
        <fullName evidence="8">WRKY domain-containing protein</fullName>
    </recommendedName>
</protein>
<feature type="compositionally biased region" description="Low complexity" evidence="7">
    <location>
        <begin position="294"/>
        <end position="305"/>
    </location>
</feature>
<dbReference type="GO" id="GO:0003700">
    <property type="term" value="F:DNA-binding transcription factor activity"/>
    <property type="evidence" value="ECO:0007669"/>
    <property type="project" value="InterPro"/>
</dbReference>
<comment type="caution">
    <text evidence="9">The sequence shown here is derived from an EMBL/GenBank/DDBJ whole genome shotgun (WGS) entry which is preliminary data.</text>
</comment>
<dbReference type="Gene3D" id="2.20.25.80">
    <property type="entry name" value="WRKY domain"/>
    <property type="match status" value="2"/>
</dbReference>
<feature type="region of interest" description="Disordered" evidence="7">
    <location>
        <begin position="413"/>
        <end position="435"/>
    </location>
</feature>
<sequence>MEVKESERAVISKPLASRPSCSNFRTFTELLTDSATVSNCHEIIDAPIRPKTLRFPQPAAPASVSCPRVEGNGIGKSCDDSDSRNYVVYKPKAKLVSKATVSVLANMIQGNRQQVWRQTEAVSYGKSVSQGTHRAGPNLVQKVPSFTESETLISDRSSVDGYNWRKYGQKQVKGSECPRSYYKCTHPKCPVKKKVERSLDGQVSEIVYQGEHNHLKPSCPLPRRTSSSSSSGFQKPPKGIASEGSMGQDPNTNNVCYPLWSNQSNDDSSKNRTEKMKYDQDCVITPFEFAVPRSTNSTGGTSDSGCRSSQCDEGSNGGELDDPSRSKRSDVSRKNEKQSSEAGVSQSSVESDSLEDGFRWRKYGQKVVGGNAYPRSYYRCTSVNCRARKHVERASDDPRAFITTYEGKHNHHLLSSPPTSSALPFNSPQHSNQAI</sequence>
<comment type="subcellular location">
    <subcellularLocation>
        <location evidence="1">Nucleus</location>
    </subcellularLocation>
</comment>
<feature type="compositionally biased region" description="Polar residues" evidence="7">
    <location>
        <begin position="426"/>
        <end position="435"/>
    </location>
</feature>
<feature type="domain" description="WRKY" evidence="8">
    <location>
        <begin position="349"/>
        <end position="414"/>
    </location>
</feature>
<evidence type="ECO:0000259" key="8">
    <source>
        <dbReference type="PROSITE" id="PS50811"/>
    </source>
</evidence>
<dbReference type="InterPro" id="IPR036576">
    <property type="entry name" value="WRKY_dom_sf"/>
</dbReference>
<dbReference type="InterPro" id="IPR003657">
    <property type="entry name" value="WRKY_dom"/>
</dbReference>
<feature type="compositionally biased region" description="Polar residues" evidence="7">
    <location>
        <begin position="248"/>
        <end position="266"/>
    </location>
</feature>
<name>A0A6D2JKH2_9BRAS</name>
<keyword evidence="3" id="KW-0805">Transcription regulation</keyword>
<dbReference type="PROSITE" id="PS50811">
    <property type="entry name" value="WRKY"/>
    <property type="match status" value="2"/>
</dbReference>
<dbReference type="GO" id="GO:0005634">
    <property type="term" value="C:nucleus"/>
    <property type="evidence" value="ECO:0007669"/>
    <property type="project" value="UniProtKB-SubCell"/>
</dbReference>
<evidence type="ECO:0000256" key="6">
    <source>
        <dbReference type="ARBA" id="ARBA00023242"/>
    </source>
</evidence>
<dbReference type="AlphaFoldDB" id="A0A6D2JKH2"/>
<dbReference type="EMBL" id="CACVBM020001262">
    <property type="protein sequence ID" value="CAA7042178.1"/>
    <property type="molecule type" value="Genomic_DNA"/>
</dbReference>
<feature type="domain" description="WRKY" evidence="8">
    <location>
        <begin position="160"/>
        <end position="217"/>
    </location>
</feature>
<dbReference type="FunFam" id="2.20.25.80:FF:000006">
    <property type="entry name" value="WRKY transcription factor"/>
    <property type="match status" value="2"/>
</dbReference>
<evidence type="ECO:0000313" key="10">
    <source>
        <dbReference type="Proteomes" id="UP000467841"/>
    </source>
</evidence>
<dbReference type="SMART" id="SM00774">
    <property type="entry name" value="WRKY"/>
    <property type="match status" value="2"/>
</dbReference>
<feature type="compositionally biased region" description="Polar residues" evidence="7">
    <location>
        <begin position="340"/>
        <end position="351"/>
    </location>
</feature>
<evidence type="ECO:0000256" key="5">
    <source>
        <dbReference type="ARBA" id="ARBA00023163"/>
    </source>
</evidence>
<keyword evidence="4" id="KW-0238">DNA-binding</keyword>
<gene>
    <name evidence="9" type="ORF">MERR_LOCUS29413</name>
</gene>
<dbReference type="PANTHER" id="PTHR31221:SF90">
    <property type="entry name" value="WRKY TRANSCRIPTION FACTOR 44"/>
    <property type="match status" value="1"/>
</dbReference>
<feature type="region of interest" description="Disordered" evidence="7">
    <location>
        <begin position="293"/>
        <end position="354"/>
    </location>
</feature>
<keyword evidence="10" id="KW-1185">Reference proteome</keyword>
<feature type="compositionally biased region" description="Basic and acidic residues" evidence="7">
    <location>
        <begin position="322"/>
        <end position="339"/>
    </location>
</feature>
<evidence type="ECO:0000256" key="4">
    <source>
        <dbReference type="ARBA" id="ARBA00023125"/>
    </source>
</evidence>
<keyword evidence="5" id="KW-0804">Transcription</keyword>
<keyword evidence="6" id="KW-0539">Nucleus</keyword>
<dbReference type="SUPFAM" id="SSF118290">
    <property type="entry name" value="WRKY DNA-binding domain"/>
    <property type="match status" value="2"/>
</dbReference>
<evidence type="ECO:0000256" key="2">
    <source>
        <dbReference type="ARBA" id="ARBA00022737"/>
    </source>
</evidence>
<evidence type="ECO:0000256" key="3">
    <source>
        <dbReference type="ARBA" id="ARBA00023015"/>
    </source>
</evidence>
<reference evidence="9" key="1">
    <citation type="submission" date="2020-01" db="EMBL/GenBank/DDBJ databases">
        <authorList>
            <person name="Mishra B."/>
        </authorList>
    </citation>
    <scope>NUCLEOTIDE SEQUENCE [LARGE SCALE GENOMIC DNA]</scope>
</reference>
<evidence type="ECO:0000313" key="9">
    <source>
        <dbReference type="EMBL" id="CAA7042178.1"/>
    </source>
</evidence>
<evidence type="ECO:0000256" key="1">
    <source>
        <dbReference type="ARBA" id="ARBA00004123"/>
    </source>
</evidence>
<dbReference type="GO" id="GO:0043565">
    <property type="term" value="F:sequence-specific DNA binding"/>
    <property type="evidence" value="ECO:0007669"/>
    <property type="project" value="InterPro"/>
</dbReference>
<dbReference type="PANTHER" id="PTHR31221">
    <property type="entry name" value="WRKY TRANSCRIPTION FACTOR PROTEIN 1-RELATED"/>
    <property type="match status" value="1"/>
</dbReference>
<feature type="region of interest" description="Disordered" evidence="7">
    <location>
        <begin position="211"/>
        <end position="275"/>
    </location>
</feature>
<proteinExistence type="predicted"/>
<accession>A0A6D2JKH2</accession>
<organism evidence="9 10">
    <name type="scientific">Microthlaspi erraticum</name>
    <dbReference type="NCBI Taxonomy" id="1685480"/>
    <lineage>
        <taxon>Eukaryota</taxon>
        <taxon>Viridiplantae</taxon>
        <taxon>Streptophyta</taxon>
        <taxon>Embryophyta</taxon>
        <taxon>Tracheophyta</taxon>
        <taxon>Spermatophyta</taxon>
        <taxon>Magnoliopsida</taxon>
        <taxon>eudicotyledons</taxon>
        <taxon>Gunneridae</taxon>
        <taxon>Pentapetalae</taxon>
        <taxon>rosids</taxon>
        <taxon>malvids</taxon>
        <taxon>Brassicales</taxon>
        <taxon>Brassicaceae</taxon>
        <taxon>Coluteocarpeae</taxon>
        <taxon>Microthlaspi</taxon>
    </lineage>
</organism>
<feature type="compositionally biased region" description="Low complexity" evidence="7">
    <location>
        <begin position="413"/>
        <end position="424"/>
    </location>
</feature>
<evidence type="ECO:0000256" key="7">
    <source>
        <dbReference type="SAM" id="MobiDB-lite"/>
    </source>
</evidence>
<dbReference type="OrthoDB" id="783645at2759"/>
<dbReference type="Pfam" id="PF03106">
    <property type="entry name" value="WRKY"/>
    <property type="match status" value="2"/>
</dbReference>
<dbReference type="Proteomes" id="UP000467841">
    <property type="component" value="Unassembled WGS sequence"/>
</dbReference>
<dbReference type="InterPro" id="IPR044810">
    <property type="entry name" value="WRKY_plant"/>
</dbReference>
<keyword evidence="2" id="KW-0677">Repeat</keyword>